<evidence type="ECO:0000256" key="7">
    <source>
        <dbReference type="ARBA" id="ARBA00023004"/>
    </source>
</evidence>
<dbReference type="PANTHER" id="PTHR43673">
    <property type="entry name" value="NAD(P)H NITROREDUCTASE YDGI-RELATED"/>
    <property type="match status" value="1"/>
</dbReference>
<evidence type="ECO:0000313" key="10">
    <source>
        <dbReference type="EMBL" id="MBK3518488.1"/>
    </source>
</evidence>
<evidence type="ECO:0000313" key="11">
    <source>
        <dbReference type="Proteomes" id="UP000605676"/>
    </source>
</evidence>
<evidence type="ECO:0000256" key="5">
    <source>
        <dbReference type="ARBA" id="ARBA00022723"/>
    </source>
</evidence>
<organism evidence="10 11">
    <name type="scientific">Carboxylicivirga marina</name>
    <dbReference type="NCBI Taxonomy" id="2800988"/>
    <lineage>
        <taxon>Bacteria</taxon>
        <taxon>Pseudomonadati</taxon>
        <taxon>Bacteroidota</taxon>
        <taxon>Bacteroidia</taxon>
        <taxon>Marinilabiliales</taxon>
        <taxon>Marinilabiliaceae</taxon>
        <taxon>Carboxylicivirga</taxon>
    </lineage>
</organism>
<keyword evidence="6" id="KW-0560">Oxidoreductase</keyword>
<comment type="cofactor">
    <cofactor evidence="1">
        <name>FMN</name>
        <dbReference type="ChEBI" id="CHEBI:58210"/>
    </cofactor>
</comment>
<proteinExistence type="inferred from homology"/>
<keyword evidence="11" id="KW-1185">Reference proteome</keyword>
<dbReference type="Gene3D" id="3.40.109.10">
    <property type="entry name" value="NADH Oxidase"/>
    <property type="match status" value="1"/>
</dbReference>
<dbReference type="PROSITE" id="PS00198">
    <property type="entry name" value="4FE4S_FER_1"/>
    <property type="match status" value="1"/>
</dbReference>
<sequence>MVELNTENCIKCKKCEQICPVSGININENTINTDCIECHHCGAICQYHSINQQNTIGNNTQNNIQPFDFELLMQQRRTHRIFSAQAVAPEVLKEFIEHMRFSPTASNLQSLKFTVITNKSVLNEINILTIRTLTKAFNTVNSITRPLIRLFSGTRALNKMEQSKRKFLNKAELKHDMICYNAPALIVIHSEKSPVGMPCHDANIWTGMATLYAELLNLCTCINGYIVNAAKRNKKIKQLMHIPAEEEIYGTILIGYPKTKFEKRVQRKMPSISFISE</sequence>
<feature type="domain" description="4Fe-4S ferredoxin-type" evidence="9">
    <location>
        <begin position="1"/>
        <end position="29"/>
    </location>
</feature>
<dbReference type="Gene3D" id="3.30.70.20">
    <property type="match status" value="1"/>
</dbReference>
<comment type="similarity">
    <text evidence="2">Belongs to the nitroreductase family.</text>
</comment>
<evidence type="ECO:0000259" key="9">
    <source>
        <dbReference type="PROSITE" id="PS51379"/>
    </source>
</evidence>
<keyword evidence="4" id="KW-0288">FMN</keyword>
<dbReference type="InterPro" id="IPR017900">
    <property type="entry name" value="4Fe4S_Fe_S_CS"/>
</dbReference>
<dbReference type="PANTHER" id="PTHR43673:SF2">
    <property type="entry name" value="NITROREDUCTASE"/>
    <property type="match status" value="1"/>
</dbReference>
<dbReference type="PROSITE" id="PS51379">
    <property type="entry name" value="4FE4S_FER_2"/>
    <property type="match status" value="1"/>
</dbReference>
<evidence type="ECO:0000256" key="1">
    <source>
        <dbReference type="ARBA" id="ARBA00001917"/>
    </source>
</evidence>
<accession>A0ABS1HMK0</accession>
<dbReference type="Proteomes" id="UP000605676">
    <property type="component" value="Unassembled WGS sequence"/>
</dbReference>
<reference evidence="10 11" key="1">
    <citation type="submission" date="2021-01" db="EMBL/GenBank/DDBJ databases">
        <title>Carboxyliciviraga sp.nov., isolated from coastal sediments.</title>
        <authorList>
            <person name="Lu D."/>
            <person name="Zhang T."/>
        </authorList>
    </citation>
    <scope>NUCLEOTIDE SEQUENCE [LARGE SCALE GENOMIC DNA]</scope>
    <source>
        <strain evidence="10 11">N1Y132</strain>
    </source>
</reference>
<dbReference type="Pfam" id="PF00881">
    <property type="entry name" value="Nitroreductase"/>
    <property type="match status" value="1"/>
</dbReference>
<dbReference type="SUPFAM" id="SSF54862">
    <property type="entry name" value="4Fe-4S ferredoxins"/>
    <property type="match status" value="1"/>
</dbReference>
<dbReference type="Pfam" id="PF00037">
    <property type="entry name" value="Fer4"/>
    <property type="match status" value="1"/>
</dbReference>
<dbReference type="EMBL" id="JAENRR010000035">
    <property type="protein sequence ID" value="MBK3518488.1"/>
    <property type="molecule type" value="Genomic_DNA"/>
</dbReference>
<evidence type="ECO:0000256" key="4">
    <source>
        <dbReference type="ARBA" id="ARBA00022643"/>
    </source>
</evidence>
<gene>
    <name evidence="10" type="ORF">JIV24_14180</name>
</gene>
<evidence type="ECO:0000256" key="2">
    <source>
        <dbReference type="ARBA" id="ARBA00007118"/>
    </source>
</evidence>
<keyword evidence="3" id="KW-0285">Flavoprotein</keyword>
<dbReference type="SUPFAM" id="SSF55469">
    <property type="entry name" value="FMN-dependent nitroreductase-like"/>
    <property type="match status" value="1"/>
</dbReference>
<protein>
    <submittedName>
        <fullName evidence="10">Nitroreductase family protein</fullName>
    </submittedName>
</protein>
<evidence type="ECO:0000256" key="8">
    <source>
        <dbReference type="ARBA" id="ARBA00023014"/>
    </source>
</evidence>
<keyword evidence="8" id="KW-0411">Iron-sulfur</keyword>
<dbReference type="InterPro" id="IPR029479">
    <property type="entry name" value="Nitroreductase"/>
</dbReference>
<comment type="caution">
    <text evidence="10">The sequence shown here is derived from an EMBL/GenBank/DDBJ whole genome shotgun (WGS) entry which is preliminary data.</text>
</comment>
<dbReference type="InterPro" id="IPR000415">
    <property type="entry name" value="Nitroreductase-like"/>
</dbReference>
<keyword evidence="7" id="KW-0408">Iron</keyword>
<name>A0ABS1HMK0_9BACT</name>
<dbReference type="RefSeq" id="WP_200465747.1">
    <property type="nucleotide sequence ID" value="NZ_JAENRR010000035.1"/>
</dbReference>
<dbReference type="InterPro" id="IPR017896">
    <property type="entry name" value="4Fe4S_Fe-S-bd"/>
</dbReference>
<evidence type="ECO:0000256" key="6">
    <source>
        <dbReference type="ARBA" id="ARBA00023002"/>
    </source>
</evidence>
<evidence type="ECO:0000256" key="3">
    <source>
        <dbReference type="ARBA" id="ARBA00022630"/>
    </source>
</evidence>
<keyword evidence="5" id="KW-0479">Metal-binding</keyword>